<dbReference type="InterPro" id="IPR001810">
    <property type="entry name" value="F-box_dom"/>
</dbReference>
<sequence length="514" mass="57880">MAEAEIDKISELPDDVLLDILGRLVVTAGDVHAVARTSILSRRWRSLPWPQITGVSLDVSKFFIPSDEWQRVRRRRRRRRRAWEQDQRHARAAFTDALARFLEAPASKRVIEKLSLKFFLRRRDDLRRIGDLVGAAATGGVVKSVELKIVVTEMERVAPELEEQTKLGNGERFGHFLHDCPGAFRSITKLTLKDLWFHDAAELNSNLLRGCCNLQFLSLSSCGIFYPKTLPNADEPSRPPALTVDAPESRLEFLQCDLCDIGGVELVQAPALSGFSYHAKVIEDSAPISFGCTPSLKCLSLGHCQGEDTFVKLKLSELLVNGGGQLEYLRLSFMNGKIWLQTERPKQLRAAIGRLKYLTLTNIPPECNLSSAMFLLEAAPFLETLDIKICNHICIDSWHEKDEENASPAWQWQPSPSFRHHHLKQFSLSRAFHVEKDLSFARMVMGLAVNLQAVTLRVKSLGCPRCIDTLPKYPELARSRSRFTEGSGYVDGFMKELMDGITSAKMTLHLADLV</sequence>
<feature type="domain" description="F-box" evidence="1">
    <location>
        <begin position="9"/>
        <end position="47"/>
    </location>
</feature>
<accession>A0A835EGM7</accession>
<proteinExistence type="predicted"/>
<dbReference type="AlphaFoldDB" id="A0A835EGM7"/>
<dbReference type="PANTHER" id="PTHR35545">
    <property type="entry name" value="F-BOX DOMAIN-CONTAINING PROTEIN"/>
    <property type="match status" value="1"/>
</dbReference>
<dbReference type="OrthoDB" id="675439at2759"/>
<name>A0A835EGM7_9POAL</name>
<evidence type="ECO:0000313" key="3">
    <source>
        <dbReference type="Proteomes" id="UP000636709"/>
    </source>
</evidence>
<protein>
    <recommendedName>
        <fullName evidence="1">F-box domain-containing protein</fullName>
    </recommendedName>
</protein>
<dbReference type="InterPro" id="IPR036047">
    <property type="entry name" value="F-box-like_dom_sf"/>
</dbReference>
<keyword evidence="3" id="KW-1185">Reference proteome</keyword>
<dbReference type="Proteomes" id="UP000636709">
    <property type="component" value="Unassembled WGS sequence"/>
</dbReference>
<dbReference type="Pfam" id="PF00646">
    <property type="entry name" value="F-box"/>
    <property type="match status" value="1"/>
</dbReference>
<gene>
    <name evidence="2" type="ORF">HU200_041582</name>
</gene>
<evidence type="ECO:0000259" key="1">
    <source>
        <dbReference type="Pfam" id="PF00646"/>
    </source>
</evidence>
<dbReference type="SUPFAM" id="SSF81383">
    <property type="entry name" value="F-box domain"/>
    <property type="match status" value="1"/>
</dbReference>
<organism evidence="2 3">
    <name type="scientific">Digitaria exilis</name>
    <dbReference type="NCBI Taxonomy" id="1010633"/>
    <lineage>
        <taxon>Eukaryota</taxon>
        <taxon>Viridiplantae</taxon>
        <taxon>Streptophyta</taxon>
        <taxon>Embryophyta</taxon>
        <taxon>Tracheophyta</taxon>
        <taxon>Spermatophyta</taxon>
        <taxon>Magnoliopsida</taxon>
        <taxon>Liliopsida</taxon>
        <taxon>Poales</taxon>
        <taxon>Poaceae</taxon>
        <taxon>PACMAD clade</taxon>
        <taxon>Panicoideae</taxon>
        <taxon>Panicodae</taxon>
        <taxon>Paniceae</taxon>
        <taxon>Anthephorinae</taxon>
        <taxon>Digitaria</taxon>
    </lineage>
</organism>
<dbReference type="SUPFAM" id="SSF52047">
    <property type="entry name" value="RNI-like"/>
    <property type="match status" value="1"/>
</dbReference>
<reference evidence="2" key="1">
    <citation type="submission" date="2020-07" db="EMBL/GenBank/DDBJ databases">
        <title>Genome sequence and genetic diversity analysis of an under-domesticated orphan crop, white fonio (Digitaria exilis).</title>
        <authorList>
            <person name="Bennetzen J.L."/>
            <person name="Chen S."/>
            <person name="Ma X."/>
            <person name="Wang X."/>
            <person name="Yssel A.E.J."/>
            <person name="Chaluvadi S.R."/>
            <person name="Johnson M."/>
            <person name="Gangashetty P."/>
            <person name="Hamidou F."/>
            <person name="Sanogo M.D."/>
            <person name="Zwaenepoel A."/>
            <person name="Wallace J."/>
            <person name="Van De Peer Y."/>
            <person name="Van Deynze A."/>
        </authorList>
    </citation>
    <scope>NUCLEOTIDE SEQUENCE</scope>
    <source>
        <tissue evidence="2">Leaves</tissue>
    </source>
</reference>
<dbReference type="Gene3D" id="3.80.10.10">
    <property type="entry name" value="Ribonuclease Inhibitor"/>
    <property type="match status" value="1"/>
</dbReference>
<dbReference type="InterPro" id="IPR032675">
    <property type="entry name" value="LRR_dom_sf"/>
</dbReference>
<comment type="caution">
    <text evidence="2">The sequence shown here is derived from an EMBL/GenBank/DDBJ whole genome shotgun (WGS) entry which is preliminary data.</text>
</comment>
<dbReference type="Gene3D" id="1.20.1280.50">
    <property type="match status" value="1"/>
</dbReference>
<dbReference type="EMBL" id="JACEFO010001996">
    <property type="protein sequence ID" value="KAF8689947.1"/>
    <property type="molecule type" value="Genomic_DNA"/>
</dbReference>
<evidence type="ECO:0000313" key="2">
    <source>
        <dbReference type="EMBL" id="KAF8689947.1"/>
    </source>
</evidence>
<dbReference type="PANTHER" id="PTHR35545:SF33">
    <property type="entry name" value="FBD DOMAIN-CONTAINING PROTEIN"/>
    <property type="match status" value="1"/>
</dbReference>